<feature type="signal peptide" evidence="2">
    <location>
        <begin position="1"/>
        <end position="18"/>
    </location>
</feature>
<dbReference type="eggNOG" id="ENOG502TJ56">
    <property type="taxonomic scope" value="Eukaryota"/>
</dbReference>
<keyword evidence="3" id="KW-1185">Reference proteome</keyword>
<evidence type="ECO:0000313" key="3">
    <source>
        <dbReference type="Proteomes" id="UP000095282"/>
    </source>
</evidence>
<organism evidence="3 4">
    <name type="scientific">Caenorhabditis tropicalis</name>
    <dbReference type="NCBI Taxonomy" id="1561998"/>
    <lineage>
        <taxon>Eukaryota</taxon>
        <taxon>Metazoa</taxon>
        <taxon>Ecdysozoa</taxon>
        <taxon>Nematoda</taxon>
        <taxon>Chromadorea</taxon>
        <taxon>Rhabditida</taxon>
        <taxon>Rhabditina</taxon>
        <taxon>Rhabditomorpha</taxon>
        <taxon>Rhabditoidea</taxon>
        <taxon>Rhabditidae</taxon>
        <taxon>Peloderinae</taxon>
        <taxon>Caenorhabditis</taxon>
    </lineage>
</organism>
<sequence>MKPLVLLFLLGFIGLAVTTYMPTKDPNAWHQYIGRTPAPTNPSWYRDPNLPTKYPHGYIYTDAERRLDEREAARKLQKQKEDLEAARKAAKANEEISVAKRRNLLVGRYGFRLGKRGMEDELTEADYQELIAESEVTESPYGNFIQ</sequence>
<keyword evidence="1" id="KW-0175">Coiled coil</keyword>
<dbReference type="Proteomes" id="UP000095282">
    <property type="component" value="Unplaced"/>
</dbReference>
<feature type="coiled-coil region" evidence="1">
    <location>
        <begin position="60"/>
        <end position="96"/>
    </location>
</feature>
<feature type="chain" id="PRO_5009307347" evidence="2">
    <location>
        <begin position="19"/>
        <end position="146"/>
    </location>
</feature>
<accession>A0A1I7TBZ1</accession>
<keyword evidence="2" id="KW-0732">Signal</keyword>
<evidence type="ECO:0000256" key="2">
    <source>
        <dbReference type="SAM" id="SignalP"/>
    </source>
</evidence>
<evidence type="ECO:0000313" key="4">
    <source>
        <dbReference type="WBParaSite" id="Csp11.Scaffold576.g4456.t1"/>
    </source>
</evidence>
<name>A0A1I7TBZ1_9PELO</name>
<reference evidence="4" key="1">
    <citation type="submission" date="2016-11" db="UniProtKB">
        <authorList>
            <consortium name="WormBaseParasite"/>
        </authorList>
    </citation>
    <scope>IDENTIFICATION</scope>
</reference>
<dbReference type="WBParaSite" id="Csp11.Scaffold576.g4456.t1">
    <property type="protein sequence ID" value="Csp11.Scaffold576.g4456.t1"/>
    <property type="gene ID" value="Csp11.Scaffold576.g4456"/>
</dbReference>
<protein>
    <submittedName>
        <fullName evidence="4">DUF148 domain-containing protein</fullName>
    </submittedName>
</protein>
<evidence type="ECO:0000256" key="1">
    <source>
        <dbReference type="SAM" id="Coils"/>
    </source>
</evidence>
<dbReference type="AlphaFoldDB" id="A0A1I7TBZ1"/>
<proteinExistence type="predicted"/>